<proteinExistence type="predicted"/>
<gene>
    <name evidence="1" type="ORF">F5544_30080</name>
</gene>
<dbReference type="KEGG" id="nah:F5544_30080"/>
<dbReference type="AlphaFoldDB" id="A0A6G9YL05"/>
<evidence type="ECO:0000313" key="2">
    <source>
        <dbReference type="Proteomes" id="UP000503540"/>
    </source>
</evidence>
<keyword evidence="2" id="KW-1185">Reference proteome</keyword>
<dbReference type="Proteomes" id="UP000503540">
    <property type="component" value="Chromosome"/>
</dbReference>
<dbReference type="InterPro" id="IPR027417">
    <property type="entry name" value="P-loop_NTPase"/>
</dbReference>
<organism evidence="1 2">
    <name type="scientific">Nocardia arthritidis</name>
    <dbReference type="NCBI Taxonomy" id="228602"/>
    <lineage>
        <taxon>Bacteria</taxon>
        <taxon>Bacillati</taxon>
        <taxon>Actinomycetota</taxon>
        <taxon>Actinomycetes</taxon>
        <taxon>Mycobacteriales</taxon>
        <taxon>Nocardiaceae</taxon>
        <taxon>Nocardia</taxon>
    </lineage>
</organism>
<dbReference type="Gene3D" id="3.40.50.300">
    <property type="entry name" value="P-loop containing nucleotide triphosphate hydrolases"/>
    <property type="match status" value="1"/>
</dbReference>
<evidence type="ECO:0000313" key="1">
    <source>
        <dbReference type="EMBL" id="QIS13861.1"/>
    </source>
</evidence>
<dbReference type="SUPFAM" id="SSF52540">
    <property type="entry name" value="P-loop containing nucleoside triphosphate hydrolases"/>
    <property type="match status" value="1"/>
</dbReference>
<sequence>MPIVDLFTLAERLAGLPPSCGPVRVVAVDGPSGAGKSTFARRLGAVLAAPVVGSDQFRVPWESESPLVWWEPFAEQVLTPLAAGRAGGFRPFSWRRGGYGEWLEIPVTPVLIVEGVGAAWRESPAAYRIWLDAPRKLRRARVIGRDGGELGPRWDRWSDRETAHFAADRTEERADLRIDGVSGERLA</sequence>
<dbReference type="EMBL" id="CP046172">
    <property type="protein sequence ID" value="QIS13861.1"/>
    <property type="molecule type" value="Genomic_DNA"/>
</dbReference>
<accession>A0A6G9YL05</accession>
<name>A0A6G9YL05_9NOCA</name>
<protein>
    <submittedName>
        <fullName evidence="1">Uncharacterized protein</fullName>
    </submittedName>
</protein>
<reference evidence="1 2" key="1">
    <citation type="journal article" date="2019" name="ACS Chem. Biol.">
        <title>Identification and Mobilization of a Cryptic Antibiotic Biosynthesis Gene Locus from a Human-Pathogenic Nocardia Isolate.</title>
        <authorList>
            <person name="Herisse M."/>
            <person name="Ishida K."/>
            <person name="Porter J.L."/>
            <person name="Howden B."/>
            <person name="Hertweck C."/>
            <person name="Stinear T.P."/>
            <person name="Pidot S.J."/>
        </authorList>
    </citation>
    <scope>NUCLEOTIDE SEQUENCE [LARGE SCALE GENOMIC DNA]</scope>
    <source>
        <strain evidence="1 2">AUSMDU00012717</strain>
    </source>
</reference>
<dbReference type="RefSeq" id="WP_167476345.1">
    <property type="nucleotide sequence ID" value="NZ_CP046172.1"/>
</dbReference>